<feature type="signal peptide" evidence="2">
    <location>
        <begin position="1"/>
        <end position="27"/>
    </location>
</feature>
<reference evidence="3" key="1">
    <citation type="submission" date="2020-10" db="EMBL/GenBank/DDBJ databases">
        <authorList>
            <person name="Gilroy R."/>
        </authorList>
    </citation>
    <scope>NUCLEOTIDE SEQUENCE</scope>
    <source>
        <strain evidence="3">4920</strain>
    </source>
</reference>
<evidence type="ECO:0000313" key="3">
    <source>
        <dbReference type="EMBL" id="HIV03262.1"/>
    </source>
</evidence>
<keyword evidence="1" id="KW-0378">Hydrolase</keyword>
<dbReference type="InterPro" id="IPR036881">
    <property type="entry name" value="Glyco_hydro_3_C_sf"/>
</dbReference>
<organism evidence="3 4">
    <name type="scientific">Candidatus Aphodoplasma excrementigallinarum</name>
    <dbReference type="NCBI Taxonomy" id="2840673"/>
    <lineage>
        <taxon>Bacteria</taxon>
        <taxon>Bacillati</taxon>
        <taxon>Bacillota</taxon>
        <taxon>Clostridia</taxon>
        <taxon>Eubacteriales</taxon>
        <taxon>Candidatus Aphodoplasma</taxon>
    </lineage>
</organism>
<proteinExistence type="predicted"/>
<dbReference type="GO" id="GO:0004553">
    <property type="term" value="F:hydrolase activity, hydrolyzing O-glycosyl compounds"/>
    <property type="evidence" value="ECO:0007669"/>
    <property type="project" value="InterPro"/>
</dbReference>
<evidence type="ECO:0000256" key="1">
    <source>
        <dbReference type="ARBA" id="ARBA00022801"/>
    </source>
</evidence>
<evidence type="ECO:0000313" key="4">
    <source>
        <dbReference type="Proteomes" id="UP000886743"/>
    </source>
</evidence>
<evidence type="ECO:0008006" key="5">
    <source>
        <dbReference type="Google" id="ProtNLM"/>
    </source>
</evidence>
<dbReference type="EMBL" id="DVOF01000200">
    <property type="protein sequence ID" value="HIV03262.1"/>
    <property type="molecule type" value="Genomic_DNA"/>
</dbReference>
<dbReference type="Gene3D" id="3.40.50.1700">
    <property type="entry name" value="Glycoside hydrolase family 3 C-terminal domain"/>
    <property type="match status" value="1"/>
</dbReference>
<gene>
    <name evidence="3" type="ORF">IAC74_06770</name>
</gene>
<dbReference type="Proteomes" id="UP000886743">
    <property type="component" value="Unassembled WGS sequence"/>
</dbReference>
<feature type="chain" id="PRO_5038429450" description="Beta-glucosidase" evidence="2">
    <location>
        <begin position="28"/>
        <end position="78"/>
    </location>
</feature>
<accession>A0A9D1NIL8</accession>
<protein>
    <recommendedName>
        <fullName evidence="5">Beta-glucosidase</fullName>
    </recommendedName>
</protein>
<evidence type="ECO:0000256" key="2">
    <source>
        <dbReference type="SAM" id="SignalP"/>
    </source>
</evidence>
<name>A0A9D1NIL8_9FIRM</name>
<dbReference type="AlphaFoldDB" id="A0A9D1NIL8"/>
<keyword evidence="2" id="KW-0732">Signal</keyword>
<comment type="caution">
    <text evidence="3">The sequence shown here is derived from an EMBL/GenBank/DDBJ whole genome shotgun (WGS) entry which is preliminary data.</text>
</comment>
<reference evidence="3" key="2">
    <citation type="journal article" date="2021" name="PeerJ">
        <title>Extensive microbial diversity within the chicken gut microbiome revealed by metagenomics and culture.</title>
        <authorList>
            <person name="Gilroy R."/>
            <person name="Ravi A."/>
            <person name="Getino M."/>
            <person name="Pursley I."/>
            <person name="Horton D.L."/>
            <person name="Alikhan N.F."/>
            <person name="Baker D."/>
            <person name="Gharbi K."/>
            <person name="Hall N."/>
            <person name="Watson M."/>
            <person name="Adriaenssens E.M."/>
            <person name="Foster-Nyarko E."/>
            <person name="Jarju S."/>
            <person name="Secka A."/>
            <person name="Antonio M."/>
            <person name="Oren A."/>
            <person name="Chaudhuri R.R."/>
            <person name="La Ragione R."/>
            <person name="Hildebrand F."/>
            <person name="Pallen M.J."/>
        </authorList>
    </citation>
    <scope>NUCLEOTIDE SEQUENCE</scope>
    <source>
        <strain evidence="3">4920</strain>
    </source>
</reference>
<dbReference type="GO" id="GO:0005975">
    <property type="term" value="P:carbohydrate metabolic process"/>
    <property type="evidence" value="ECO:0007669"/>
    <property type="project" value="InterPro"/>
</dbReference>
<sequence>MKRLRKVISLVLTLSMIAGSAVTAAFAASPTDEMSEREIRNAELSRDVAAQGMVLLENNENALPIPQQSKIALYGGGA</sequence>